<accession>A0ABN2TDS0</accession>
<organism evidence="3 4">
    <name type="scientific">Nocardiopsis rhodophaea</name>
    <dbReference type="NCBI Taxonomy" id="280238"/>
    <lineage>
        <taxon>Bacteria</taxon>
        <taxon>Bacillati</taxon>
        <taxon>Actinomycetota</taxon>
        <taxon>Actinomycetes</taxon>
        <taxon>Streptosporangiales</taxon>
        <taxon>Nocardiopsidaceae</taxon>
        <taxon>Nocardiopsis</taxon>
    </lineage>
</organism>
<evidence type="ECO:0000256" key="2">
    <source>
        <dbReference type="SAM" id="Phobius"/>
    </source>
</evidence>
<keyword evidence="2" id="KW-0472">Membrane</keyword>
<dbReference type="EMBL" id="BAAAPC010000015">
    <property type="protein sequence ID" value="GAA2004594.1"/>
    <property type="molecule type" value="Genomic_DNA"/>
</dbReference>
<dbReference type="Proteomes" id="UP001501585">
    <property type="component" value="Unassembled WGS sequence"/>
</dbReference>
<feature type="region of interest" description="Disordered" evidence="1">
    <location>
        <begin position="1"/>
        <end position="160"/>
    </location>
</feature>
<feature type="compositionally biased region" description="Low complexity" evidence="1">
    <location>
        <begin position="96"/>
        <end position="118"/>
    </location>
</feature>
<comment type="caution">
    <text evidence="3">The sequence shown here is derived from an EMBL/GenBank/DDBJ whole genome shotgun (WGS) entry which is preliminary data.</text>
</comment>
<evidence type="ECO:0000313" key="4">
    <source>
        <dbReference type="Proteomes" id="UP001501585"/>
    </source>
</evidence>
<keyword evidence="2" id="KW-0812">Transmembrane</keyword>
<keyword evidence="2" id="KW-1133">Transmembrane helix</keyword>
<gene>
    <name evidence="3" type="ORF">GCM10009799_34810</name>
</gene>
<protein>
    <submittedName>
        <fullName evidence="3">Uncharacterized protein</fullName>
    </submittedName>
</protein>
<proteinExistence type="predicted"/>
<evidence type="ECO:0000256" key="1">
    <source>
        <dbReference type="SAM" id="MobiDB-lite"/>
    </source>
</evidence>
<feature type="transmembrane region" description="Helical" evidence="2">
    <location>
        <begin position="169"/>
        <end position="191"/>
    </location>
</feature>
<evidence type="ECO:0000313" key="3">
    <source>
        <dbReference type="EMBL" id="GAA2004594.1"/>
    </source>
</evidence>
<feature type="compositionally biased region" description="Pro residues" evidence="1">
    <location>
        <begin position="34"/>
        <end position="55"/>
    </location>
</feature>
<keyword evidence="4" id="KW-1185">Reference proteome</keyword>
<name>A0ABN2TDS0_9ACTN</name>
<sequence length="364" mass="36295">MTQPPSGGPDRGPTGPNGGSPSHDPEARPDPGEGQPPLPPAPPEGAGSAPPPSVPRHPFGSSAPPGAAGPGHHPGPPPSGPQRQSAPPGGMPPASPQQFGAPGPQAAGQPGAPEAGYPGHPGHSSNPGQQGDPAQGGPGGQPGDPMSGDADVPPVESAPKQNRGCAVTMIAGLAVVVLALLAGGVWTVVVLSGAGGDYEHAPTCAVARGEALNRLVPDRTTEVDQEIKNLEGTGREGNECRWATAEDGGHVPAAARLVLVSNAGDVELDAEEQATAALKEAAAEYGASKLADLGDGAYSWSDRAGGYEWGCVGVRVSNVYAETCYTAATDFNVGESIDEAEAVAGAEELARDVVQGIKDSKDEE</sequence>
<reference evidence="3 4" key="1">
    <citation type="journal article" date="2019" name="Int. J. Syst. Evol. Microbiol.">
        <title>The Global Catalogue of Microorganisms (GCM) 10K type strain sequencing project: providing services to taxonomists for standard genome sequencing and annotation.</title>
        <authorList>
            <consortium name="The Broad Institute Genomics Platform"/>
            <consortium name="The Broad Institute Genome Sequencing Center for Infectious Disease"/>
            <person name="Wu L."/>
            <person name="Ma J."/>
        </authorList>
    </citation>
    <scope>NUCLEOTIDE SEQUENCE [LARGE SCALE GENOMIC DNA]</scope>
    <source>
        <strain evidence="3 4">JCM 15313</strain>
    </source>
</reference>